<dbReference type="AlphaFoldDB" id="A0AAD9B6G5"/>
<keyword evidence="2" id="KW-1185">Reference proteome</keyword>
<comment type="caution">
    <text evidence="1">The sequence shown here is derived from an EMBL/GenBank/DDBJ whole genome shotgun (WGS) entry which is preliminary data.</text>
</comment>
<name>A0AAD9B6G5_DISEL</name>
<accession>A0AAD9B6G5</accession>
<feature type="non-terminal residue" evidence="1">
    <location>
        <position position="1"/>
    </location>
</feature>
<dbReference type="Proteomes" id="UP001228049">
    <property type="component" value="Unassembled WGS sequence"/>
</dbReference>
<proteinExistence type="predicted"/>
<organism evidence="1 2">
    <name type="scientific">Dissostichus eleginoides</name>
    <name type="common">Patagonian toothfish</name>
    <name type="synonym">Dissostichus amissus</name>
    <dbReference type="NCBI Taxonomy" id="100907"/>
    <lineage>
        <taxon>Eukaryota</taxon>
        <taxon>Metazoa</taxon>
        <taxon>Chordata</taxon>
        <taxon>Craniata</taxon>
        <taxon>Vertebrata</taxon>
        <taxon>Euteleostomi</taxon>
        <taxon>Actinopterygii</taxon>
        <taxon>Neopterygii</taxon>
        <taxon>Teleostei</taxon>
        <taxon>Neoteleostei</taxon>
        <taxon>Acanthomorphata</taxon>
        <taxon>Eupercaria</taxon>
        <taxon>Perciformes</taxon>
        <taxon>Notothenioidei</taxon>
        <taxon>Nototheniidae</taxon>
        <taxon>Dissostichus</taxon>
    </lineage>
</organism>
<dbReference type="EMBL" id="JASDAP010000027">
    <property type="protein sequence ID" value="KAK1878217.1"/>
    <property type="molecule type" value="Genomic_DNA"/>
</dbReference>
<feature type="non-terminal residue" evidence="1">
    <location>
        <position position="75"/>
    </location>
</feature>
<gene>
    <name evidence="1" type="ORF">KUDE01_003524</name>
</gene>
<evidence type="ECO:0000313" key="1">
    <source>
        <dbReference type="EMBL" id="KAK1878217.1"/>
    </source>
</evidence>
<reference evidence="1" key="1">
    <citation type="submission" date="2023-04" db="EMBL/GenBank/DDBJ databases">
        <title>Chromosome-level genome of Chaenocephalus aceratus.</title>
        <authorList>
            <person name="Park H."/>
        </authorList>
    </citation>
    <scope>NUCLEOTIDE SEQUENCE</scope>
    <source>
        <strain evidence="1">DE</strain>
        <tissue evidence="1">Muscle</tissue>
    </source>
</reference>
<protein>
    <submittedName>
        <fullName evidence="1">ATP-dependent 6-phosphofructokinase subunit alpha</fullName>
    </submittedName>
</protein>
<evidence type="ECO:0000313" key="2">
    <source>
        <dbReference type="Proteomes" id="UP001228049"/>
    </source>
</evidence>
<sequence>TAVDSMATLEPYSGVIEDMSKKGMTYDEIALNLSENGIGRGCSTEILDQPTYGRKMMKGYLAAQGIDAAETRVGK</sequence>